<keyword evidence="2" id="KW-1185">Reference proteome</keyword>
<proteinExistence type="predicted"/>
<sequence>MKTTNLGYHPTPLTPQYLVGIVWNKIIQGLQDAQIPTQDLSKQLLAFALPRHASQSWEILVNQPLFLPDDDMVAILNLRRSTPATPPPAQGNTLFYIRSFCLSIGQLIQMIANRETEGKFEDESLAWKIATELAQDEDQPVWIRYVGLSSSESGWGRHEADIYNRSAGIFGAFVKARYSISASIVENCAVFEFPLAQTQAFRKPDGTI</sequence>
<evidence type="ECO:0000313" key="1">
    <source>
        <dbReference type="EMBL" id="KAF2137224.1"/>
    </source>
</evidence>
<protein>
    <submittedName>
        <fullName evidence="1">Uncharacterized protein</fullName>
    </submittedName>
</protein>
<evidence type="ECO:0000313" key="2">
    <source>
        <dbReference type="Proteomes" id="UP000799438"/>
    </source>
</evidence>
<dbReference type="OrthoDB" id="2269179at2759"/>
<feature type="non-terminal residue" evidence="1">
    <location>
        <position position="208"/>
    </location>
</feature>
<gene>
    <name evidence="1" type="ORF">K452DRAFT_236227</name>
</gene>
<dbReference type="RefSeq" id="XP_033392942.1">
    <property type="nucleotide sequence ID" value="XM_033537493.1"/>
</dbReference>
<organism evidence="1 2">
    <name type="scientific">Aplosporella prunicola CBS 121167</name>
    <dbReference type="NCBI Taxonomy" id="1176127"/>
    <lineage>
        <taxon>Eukaryota</taxon>
        <taxon>Fungi</taxon>
        <taxon>Dikarya</taxon>
        <taxon>Ascomycota</taxon>
        <taxon>Pezizomycotina</taxon>
        <taxon>Dothideomycetes</taxon>
        <taxon>Dothideomycetes incertae sedis</taxon>
        <taxon>Botryosphaeriales</taxon>
        <taxon>Aplosporellaceae</taxon>
        <taxon>Aplosporella</taxon>
    </lineage>
</organism>
<accession>A0A6A6B1X1</accession>
<dbReference type="AlphaFoldDB" id="A0A6A6B1X1"/>
<dbReference type="EMBL" id="ML995505">
    <property type="protein sequence ID" value="KAF2137224.1"/>
    <property type="molecule type" value="Genomic_DNA"/>
</dbReference>
<name>A0A6A6B1X1_9PEZI</name>
<dbReference type="GeneID" id="54294989"/>
<dbReference type="Proteomes" id="UP000799438">
    <property type="component" value="Unassembled WGS sequence"/>
</dbReference>
<reference evidence="1" key="1">
    <citation type="journal article" date="2020" name="Stud. Mycol.">
        <title>101 Dothideomycetes genomes: a test case for predicting lifestyles and emergence of pathogens.</title>
        <authorList>
            <person name="Haridas S."/>
            <person name="Albert R."/>
            <person name="Binder M."/>
            <person name="Bloem J."/>
            <person name="Labutti K."/>
            <person name="Salamov A."/>
            <person name="Andreopoulos B."/>
            <person name="Baker S."/>
            <person name="Barry K."/>
            <person name="Bills G."/>
            <person name="Bluhm B."/>
            <person name="Cannon C."/>
            <person name="Castanera R."/>
            <person name="Culley D."/>
            <person name="Daum C."/>
            <person name="Ezra D."/>
            <person name="Gonzalez J."/>
            <person name="Henrissat B."/>
            <person name="Kuo A."/>
            <person name="Liang C."/>
            <person name="Lipzen A."/>
            <person name="Lutzoni F."/>
            <person name="Magnuson J."/>
            <person name="Mondo S."/>
            <person name="Nolan M."/>
            <person name="Ohm R."/>
            <person name="Pangilinan J."/>
            <person name="Park H.-J."/>
            <person name="Ramirez L."/>
            <person name="Alfaro M."/>
            <person name="Sun H."/>
            <person name="Tritt A."/>
            <person name="Yoshinaga Y."/>
            <person name="Zwiers L.-H."/>
            <person name="Turgeon B."/>
            <person name="Goodwin S."/>
            <person name="Spatafora J."/>
            <person name="Crous P."/>
            <person name="Grigoriev I."/>
        </authorList>
    </citation>
    <scope>NUCLEOTIDE SEQUENCE</scope>
    <source>
        <strain evidence="1">CBS 121167</strain>
    </source>
</reference>